<sequence length="196" mass="22721">MPNPTEITRADIMPLDEYVKIRAQRRKDMMPVKRERRIEVGPHATFYFESFDTMWHQIHEMLYIEKGGEEQIEDELSAYNPLIPKGRELVATIMFEIDDEVRRKNVLYKLAGIEETAFIEIDGERVMSNPEHDVDRTSEDGKSSSVHFLHFPFTEDQVAKFKKPGAKIMVGFAHENYQHLAVMSDAMAQRLAGDFA</sequence>
<comment type="caution">
    <text evidence="1">The sequence shown here is derived from an EMBL/GenBank/DDBJ whole genome shotgun (WGS) entry which is preliminary data.</text>
</comment>
<protein>
    <submittedName>
        <fullName evidence="1">DUF3501 family protein</fullName>
    </submittedName>
</protein>
<dbReference type="Proteomes" id="UP000470384">
    <property type="component" value="Unassembled WGS sequence"/>
</dbReference>
<evidence type="ECO:0000313" key="2">
    <source>
        <dbReference type="Proteomes" id="UP000470384"/>
    </source>
</evidence>
<name>A0A845Q9A6_9HYPH</name>
<dbReference type="EMBL" id="WXYQ01000004">
    <property type="protein sequence ID" value="NBG95044.1"/>
    <property type="molecule type" value="Genomic_DNA"/>
</dbReference>
<evidence type="ECO:0000313" key="1">
    <source>
        <dbReference type="EMBL" id="NBG95044.1"/>
    </source>
</evidence>
<organism evidence="1 2">
    <name type="scientific">Pyruvatibacter mobilis</name>
    <dbReference type="NCBI Taxonomy" id="1712261"/>
    <lineage>
        <taxon>Bacteria</taxon>
        <taxon>Pseudomonadati</taxon>
        <taxon>Pseudomonadota</taxon>
        <taxon>Alphaproteobacteria</taxon>
        <taxon>Hyphomicrobiales</taxon>
        <taxon>Parvibaculaceae</taxon>
        <taxon>Pyruvatibacter</taxon>
    </lineage>
</organism>
<dbReference type="Pfam" id="PF12007">
    <property type="entry name" value="DUF3501"/>
    <property type="match status" value="1"/>
</dbReference>
<dbReference type="InterPro" id="IPR021890">
    <property type="entry name" value="DUF3501"/>
</dbReference>
<gene>
    <name evidence="1" type="ORF">GTQ45_04805</name>
</gene>
<dbReference type="AlphaFoldDB" id="A0A845Q9A6"/>
<keyword evidence="2" id="KW-1185">Reference proteome</keyword>
<reference evidence="1 2" key="1">
    <citation type="journal article" date="2016" name="Int. J. Syst. Evol. Microbiol.">
        <title>Pyruvatibacter mobilis gen. nov., sp. nov., a marine bacterium from the culture broth of Picochlorum sp. 122.</title>
        <authorList>
            <person name="Wang G."/>
            <person name="Tang M."/>
            <person name="Wu H."/>
            <person name="Dai S."/>
            <person name="Li T."/>
            <person name="Chen C."/>
            <person name="He H."/>
            <person name="Fan J."/>
            <person name="Xiang W."/>
            <person name="Li X."/>
        </authorList>
    </citation>
    <scope>NUCLEOTIDE SEQUENCE [LARGE SCALE GENOMIC DNA]</scope>
    <source>
        <strain evidence="1 2">GYP-11</strain>
    </source>
</reference>
<proteinExistence type="predicted"/>
<accession>A0A845Q9A6</accession>
<dbReference type="OrthoDB" id="9780579at2"/>